<keyword evidence="3" id="KW-1185">Reference proteome</keyword>
<evidence type="ECO:0000256" key="1">
    <source>
        <dbReference type="SAM" id="Phobius"/>
    </source>
</evidence>
<organism evidence="2 3">
    <name type="scientific">Jiella mangrovi</name>
    <dbReference type="NCBI Taxonomy" id="2821407"/>
    <lineage>
        <taxon>Bacteria</taxon>
        <taxon>Pseudomonadati</taxon>
        <taxon>Pseudomonadota</taxon>
        <taxon>Alphaproteobacteria</taxon>
        <taxon>Hyphomicrobiales</taxon>
        <taxon>Aurantimonadaceae</taxon>
        <taxon>Jiella</taxon>
    </lineage>
</organism>
<reference evidence="2 3" key="1">
    <citation type="submission" date="2021-04" db="EMBL/GenBank/DDBJ databases">
        <title>Whole genome sequence of Jiella sp. KSK16Y-1.</title>
        <authorList>
            <person name="Tuo L."/>
        </authorList>
    </citation>
    <scope>NUCLEOTIDE SEQUENCE [LARGE SCALE GENOMIC DNA]</scope>
    <source>
        <strain evidence="2 3">KSK16Y-1</strain>
    </source>
</reference>
<evidence type="ECO:0000313" key="2">
    <source>
        <dbReference type="EMBL" id="MBP0614239.1"/>
    </source>
</evidence>
<feature type="transmembrane region" description="Helical" evidence="1">
    <location>
        <begin position="72"/>
        <end position="92"/>
    </location>
</feature>
<dbReference type="EMBL" id="JAGJCF010000001">
    <property type="protein sequence ID" value="MBP0614239.1"/>
    <property type="molecule type" value="Genomic_DNA"/>
</dbReference>
<feature type="transmembrane region" description="Helical" evidence="1">
    <location>
        <begin position="36"/>
        <end position="60"/>
    </location>
</feature>
<keyword evidence="1" id="KW-0812">Transmembrane</keyword>
<evidence type="ECO:0000313" key="3">
    <source>
        <dbReference type="Proteomes" id="UP000678276"/>
    </source>
</evidence>
<dbReference type="RefSeq" id="WP_209592659.1">
    <property type="nucleotide sequence ID" value="NZ_JAGJCF010000001.1"/>
</dbReference>
<accession>A0ABS4BDV0</accession>
<gene>
    <name evidence="2" type="ORF">J6595_01365</name>
</gene>
<sequence>MRKATILAGLMVLALISALANYVGLDMMIGSDSLWWKGFSAVIAFGVFVTIALFWHMAFAIVPDLPRLRDRIAGWVTTYAGAAFLVGLSTLWNVAALGGNEARDASLSGTVASVERFLADTLSTSADFQPLILSLGRLDSELTMKSDCERTAGCITGSAGAGGISALIGQLASKAKTIKGSAEEAQTVYAKLGERGAACIATMRVMANSGATIEDRAEGVAQGADCVNQVAAELQNIEAGPSIRHALLTFTDGAILPITIKTDKQRAAADAALAGISQTAASLAGSIPEVSAAQPEPPVIARPNPIQAVLTHYDAILPAWVTGISLDLVPLVLLSFLSIRAAADRVNPEARLLRTPLGDVLDSAKLVERIGAHRPGTVEYLPPERTPPGFFFPPRRKRS</sequence>
<protein>
    <recommendedName>
        <fullName evidence="4">DUF4239 domain-containing protein</fullName>
    </recommendedName>
</protein>
<comment type="caution">
    <text evidence="2">The sequence shown here is derived from an EMBL/GenBank/DDBJ whole genome shotgun (WGS) entry which is preliminary data.</text>
</comment>
<name>A0ABS4BDV0_9HYPH</name>
<keyword evidence="1" id="KW-0472">Membrane</keyword>
<dbReference type="Proteomes" id="UP000678276">
    <property type="component" value="Unassembled WGS sequence"/>
</dbReference>
<evidence type="ECO:0008006" key="4">
    <source>
        <dbReference type="Google" id="ProtNLM"/>
    </source>
</evidence>
<proteinExistence type="predicted"/>
<keyword evidence="1" id="KW-1133">Transmembrane helix</keyword>